<keyword evidence="2" id="KW-1185">Reference proteome</keyword>
<proteinExistence type="predicted"/>
<name>A0A2A2F1D3_9GAMM</name>
<evidence type="ECO:0000313" key="1">
    <source>
        <dbReference type="EMBL" id="PAU79236.1"/>
    </source>
</evidence>
<dbReference type="AlphaFoldDB" id="A0A2A2F1D3"/>
<sequence length="299" mass="33069">MELYFGENGDQRIRGDFIRRAVLRSDLVPIPLTLEAEIRAGTETAEHFEVGRSITTYDGDELEIIKSEFIQQARMQADDLAGYVRLIAILKPVVEVAFVKPRAVIKRGATLTEVYRACGATLRGIEGDFAVPRFACLAGEAHTYHIARALQEAGGVVRWRHGRLAFIPLPALFDQEPVDTIVNTASDDVESGFLERHDIPWFYSVDADGQFVYGNRGKPRAARFQPGVNEVTLRHMTGCLVLTKNTRLKYTQKIAAGDLIEVVGGEPLVAMTVATLFAPGADGDAPEQFTRVWLGRLEP</sequence>
<evidence type="ECO:0000313" key="2">
    <source>
        <dbReference type="Proteomes" id="UP000217771"/>
    </source>
</evidence>
<accession>A0A2A2F1D3</accession>
<comment type="caution">
    <text evidence="1">The sequence shown here is derived from an EMBL/GenBank/DDBJ whole genome shotgun (WGS) entry which is preliminary data.</text>
</comment>
<dbReference type="RefSeq" id="WP_095619249.1">
    <property type="nucleotide sequence ID" value="NZ_NSKB01000001.1"/>
</dbReference>
<reference evidence="1 2" key="1">
    <citation type="submission" date="2017-08" db="EMBL/GenBank/DDBJ databases">
        <title>Halomonas alkalisoli sp. nov., isolated from saline alkaline soil.</title>
        <authorList>
            <person name="Wang D."/>
            <person name="Zhang G."/>
        </authorList>
    </citation>
    <scope>NUCLEOTIDE SEQUENCE [LARGE SCALE GENOMIC DNA]</scope>
    <source>
        <strain evidence="1 2">WRN001</strain>
    </source>
</reference>
<dbReference type="OrthoDB" id="5566346at2"/>
<dbReference type="EMBL" id="NSKB01000001">
    <property type="protein sequence ID" value="PAU79236.1"/>
    <property type="molecule type" value="Genomic_DNA"/>
</dbReference>
<gene>
    <name evidence="1" type="ORF">CK498_02375</name>
</gene>
<organism evidence="1 2">
    <name type="scientific">Halomonas salipaludis</name>
    <dbReference type="NCBI Taxonomy" id="2032625"/>
    <lineage>
        <taxon>Bacteria</taxon>
        <taxon>Pseudomonadati</taxon>
        <taxon>Pseudomonadota</taxon>
        <taxon>Gammaproteobacteria</taxon>
        <taxon>Oceanospirillales</taxon>
        <taxon>Halomonadaceae</taxon>
        <taxon>Halomonas</taxon>
    </lineage>
</organism>
<dbReference type="Proteomes" id="UP000217771">
    <property type="component" value="Unassembled WGS sequence"/>
</dbReference>
<protein>
    <submittedName>
        <fullName evidence="1">Uncharacterized protein</fullName>
    </submittedName>
</protein>